<comment type="caution">
    <text evidence="2">The sequence shown here is derived from an EMBL/GenBank/DDBJ whole genome shotgun (WGS) entry which is preliminary data.</text>
</comment>
<feature type="transmembrane region" description="Helical" evidence="1">
    <location>
        <begin position="12"/>
        <end position="35"/>
    </location>
</feature>
<evidence type="ECO:0000313" key="3">
    <source>
        <dbReference type="Proteomes" id="UP001066276"/>
    </source>
</evidence>
<evidence type="ECO:0000313" key="2">
    <source>
        <dbReference type="EMBL" id="KAJ1152477.1"/>
    </source>
</evidence>
<name>A0AAV7RLQ5_PLEWA</name>
<evidence type="ECO:0000256" key="1">
    <source>
        <dbReference type="SAM" id="Phobius"/>
    </source>
</evidence>
<proteinExistence type="predicted"/>
<sequence length="144" mass="16415">MATDLQDTAVVARIASGDVVAIGGMYHLNFLTIFWNRHQSLMRKRKTTEVGEIKGKKIEAQAFIELINFIENSVEQDVFCFKLFELHHKYADNLVALGVQKKVNKVHLKEKVLGCFPQDQVQSDGKHVVLVFDQGMKQSINRQD</sequence>
<organism evidence="2 3">
    <name type="scientific">Pleurodeles waltl</name>
    <name type="common">Iberian ribbed newt</name>
    <dbReference type="NCBI Taxonomy" id="8319"/>
    <lineage>
        <taxon>Eukaryota</taxon>
        <taxon>Metazoa</taxon>
        <taxon>Chordata</taxon>
        <taxon>Craniata</taxon>
        <taxon>Vertebrata</taxon>
        <taxon>Euteleostomi</taxon>
        <taxon>Amphibia</taxon>
        <taxon>Batrachia</taxon>
        <taxon>Caudata</taxon>
        <taxon>Salamandroidea</taxon>
        <taxon>Salamandridae</taxon>
        <taxon>Pleurodelinae</taxon>
        <taxon>Pleurodeles</taxon>
    </lineage>
</organism>
<reference evidence="2" key="1">
    <citation type="journal article" date="2022" name="bioRxiv">
        <title>Sequencing and chromosome-scale assembly of the giantPleurodeles waltlgenome.</title>
        <authorList>
            <person name="Brown T."/>
            <person name="Elewa A."/>
            <person name="Iarovenko S."/>
            <person name="Subramanian E."/>
            <person name="Araus A.J."/>
            <person name="Petzold A."/>
            <person name="Susuki M."/>
            <person name="Suzuki K.-i.T."/>
            <person name="Hayashi T."/>
            <person name="Toyoda A."/>
            <person name="Oliveira C."/>
            <person name="Osipova E."/>
            <person name="Leigh N.D."/>
            <person name="Simon A."/>
            <person name="Yun M.H."/>
        </authorList>
    </citation>
    <scope>NUCLEOTIDE SEQUENCE</scope>
    <source>
        <strain evidence="2">20211129_DDA</strain>
        <tissue evidence="2">Liver</tissue>
    </source>
</reference>
<accession>A0AAV7RLQ5</accession>
<keyword evidence="1" id="KW-0812">Transmembrane</keyword>
<keyword evidence="3" id="KW-1185">Reference proteome</keyword>
<keyword evidence="1" id="KW-1133">Transmembrane helix</keyword>
<dbReference type="AlphaFoldDB" id="A0AAV7RLQ5"/>
<keyword evidence="1" id="KW-0472">Membrane</keyword>
<dbReference type="Proteomes" id="UP001066276">
    <property type="component" value="Chromosome 5"/>
</dbReference>
<dbReference type="PANTHER" id="PTHR47018">
    <property type="entry name" value="CXC DOMAIN-CONTAINING PROTEIN-RELATED"/>
    <property type="match status" value="1"/>
</dbReference>
<protein>
    <submittedName>
        <fullName evidence="2">Uncharacterized protein</fullName>
    </submittedName>
</protein>
<dbReference type="EMBL" id="JANPWB010000009">
    <property type="protein sequence ID" value="KAJ1152477.1"/>
    <property type="molecule type" value="Genomic_DNA"/>
</dbReference>
<gene>
    <name evidence="2" type="ORF">NDU88_005252</name>
</gene>